<keyword evidence="3" id="KW-1185">Reference proteome</keyword>
<dbReference type="EMBL" id="JARQZJ010000091">
    <property type="protein sequence ID" value="KAK9883774.1"/>
    <property type="molecule type" value="Genomic_DNA"/>
</dbReference>
<evidence type="ECO:0000313" key="2">
    <source>
        <dbReference type="EMBL" id="KAK9883774.1"/>
    </source>
</evidence>
<evidence type="ECO:0000313" key="3">
    <source>
        <dbReference type="Proteomes" id="UP001431783"/>
    </source>
</evidence>
<accession>A0AAW1UL32</accession>
<dbReference type="Proteomes" id="UP001431783">
    <property type="component" value="Unassembled WGS sequence"/>
</dbReference>
<comment type="caution">
    <text evidence="2">The sequence shown here is derived from an EMBL/GenBank/DDBJ whole genome shotgun (WGS) entry which is preliminary data.</text>
</comment>
<sequence>MVLTALDCQASNECSNQTLVIRKRCKINEQSNCSWSAIAKECTKEYNNTTLSVTKFSPKCVLHGVQSHIIPENLHTKSSLARNRELAYRNSKRNHKINKSRIDKNRKNKLQYR</sequence>
<reference evidence="2 3" key="1">
    <citation type="submission" date="2023-03" db="EMBL/GenBank/DDBJ databases">
        <title>Genome insight into feeding habits of ladybird beetles.</title>
        <authorList>
            <person name="Li H.-S."/>
            <person name="Huang Y.-H."/>
            <person name="Pang H."/>
        </authorList>
    </citation>
    <scope>NUCLEOTIDE SEQUENCE [LARGE SCALE GENOMIC DNA]</scope>
    <source>
        <strain evidence="2">SYSU_2023b</strain>
        <tissue evidence="2">Whole body</tissue>
    </source>
</reference>
<dbReference type="AlphaFoldDB" id="A0AAW1UL32"/>
<name>A0AAW1UL32_9CUCU</name>
<feature type="compositionally biased region" description="Basic residues" evidence="1">
    <location>
        <begin position="90"/>
        <end position="99"/>
    </location>
</feature>
<proteinExistence type="predicted"/>
<gene>
    <name evidence="2" type="ORF">WA026_001963</name>
</gene>
<protein>
    <submittedName>
        <fullName evidence="2">Uncharacterized protein</fullName>
    </submittedName>
</protein>
<feature type="region of interest" description="Disordered" evidence="1">
    <location>
        <begin position="87"/>
        <end position="113"/>
    </location>
</feature>
<evidence type="ECO:0000256" key="1">
    <source>
        <dbReference type="SAM" id="MobiDB-lite"/>
    </source>
</evidence>
<organism evidence="2 3">
    <name type="scientific">Henosepilachna vigintioctopunctata</name>
    <dbReference type="NCBI Taxonomy" id="420089"/>
    <lineage>
        <taxon>Eukaryota</taxon>
        <taxon>Metazoa</taxon>
        <taxon>Ecdysozoa</taxon>
        <taxon>Arthropoda</taxon>
        <taxon>Hexapoda</taxon>
        <taxon>Insecta</taxon>
        <taxon>Pterygota</taxon>
        <taxon>Neoptera</taxon>
        <taxon>Endopterygota</taxon>
        <taxon>Coleoptera</taxon>
        <taxon>Polyphaga</taxon>
        <taxon>Cucujiformia</taxon>
        <taxon>Coccinelloidea</taxon>
        <taxon>Coccinellidae</taxon>
        <taxon>Epilachninae</taxon>
        <taxon>Epilachnini</taxon>
        <taxon>Henosepilachna</taxon>
    </lineage>
</organism>